<keyword evidence="1" id="KW-0472">Membrane</keyword>
<comment type="caution">
    <text evidence="3">The sequence shown here is derived from an EMBL/GenBank/DDBJ whole genome shotgun (WGS) entry which is preliminary data.</text>
</comment>
<dbReference type="InterPro" id="IPR034556">
    <property type="entry name" value="tRNA_wybutosine-synthase"/>
</dbReference>
<dbReference type="Pfam" id="PF01344">
    <property type="entry name" value="Kelch_1"/>
    <property type="match status" value="1"/>
</dbReference>
<dbReference type="InterPro" id="IPR029039">
    <property type="entry name" value="Flavoprotein-like_sf"/>
</dbReference>
<evidence type="ECO:0000259" key="2">
    <source>
        <dbReference type="PROSITE" id="PS50902"/>
    </source>
</evidence>
<dbReference type="Pfam" id="PF00258">
    <property type="entry name" value="Flavodoxin_1"/>
    <property type="match status" value="1"/>
</dbReference>
<dbReference type="STRING" id="3818.A0A444YF63"/>
<feature type="domain" description="Flavodoxin-like" evidence="2">
    <location>
        <begin position="70"/>
        <end position="217"/>
    </location>
</feature>
<dbReference type="Gene3D" id="3.40.50.360">
    <property type="match status" value="1"/>
</dbReference>
<keyword evidence="4" id="KW-1185">Reference proteome</keyword>
<evidence type="ECO:0000313" key="4">
    <source>
        <dbReference type="Proteomes" id="UP000289738"/>
    </source>
</evidence>
<name>A0A444YF63_ARAHY</name>
<evidence type="ECO:0000256" key="1">
    <source>
        <dbReference type="SAM" id="Phobius"/>
    </source>
</evidence>
<organism evidence="3 4">
    <name type="scientific">Arachis hypogaea</name>
    <name type="common">Peanut</name>
    <dbReference type="NCBI Taxonomy" id="3818"/>
    <lineage>
        <taxon>Eukaryota</taxon>
        <taxon>Viridiplantae</taxon>
        <taxon>Streptophyta</taxon>
        <taxon>Embryophyta</taxon>
        <taxon>Tracheophyta</taxon>
        <taxon>Spermatophyta</taxon>
        <taxon>Magnoliopsida</taxon>
        <taxon>eudicotyledons</taxon>
        <taxon>Gunneridae</taxon>
        <taxon>Pentapetalae</taxon>
        <taxon>rosids</taxon>
        <taxon>fabids</taxon>
        <taxon>Fabales</taxon>
        <taxon>Fabaceae</taxon>
        <taxon>Papilionoideae</taxon>
        <taxon>50 kb inversion clade</taxon>
        <taxon>dalbergioids sensu lato</taxon>
        <taxon>Dalbergieae</taxon>
        <taxon>Pterocarpus clade</taxon>
        <taxon>Arachis</taxon>
    </lineage>
</organism>
<dbReference type="PANTHER" id="PTHR13930">
    <property type="entry name" value="S-ADENOSYL-L-METHIONINE-DEPENDENT TRNA 4-DEMETHYLWYOSINE SYNTHASE"/>
    <property type="match status" value="1"/>
</dbReference>
<accession>A0A444YF63</accession>
<keyword evidence="1" id="KW-0812">Transmembrane</keyword>
<reference evidence="3 4" key="1">
    <citation type="submission" date="2019-01" db="EMBL/GenBank/DDBJ databases">
        <title>Sequencing of cultivated peanut Arachis hypogaea provides insights into genome evolution and oil improvement.</title>
        <authorList>
            <person name="Chen X."/>
        </authorList>
    </citation>
    <scope>NUCLEOTIDE SEQUENCE [LARGE SCALE GENOMIC DNA]</scope>
    <source>
        <strain evidence="4">cv. Fuhuasheng</strain>
        <tissue evidence="3">Leaves</tissue>
    </source>
</reference>
<sequence>MPIIPFSLSSLPADISAPALLTTVSAATATATAMLLICKSRFMRFSPYGKNLTRHHLEQPKRNPKRDPRGKMLFVSQIGTSKALATRLCDLLESKGVVLDLVDARNYEPESLPKENLVVLVASTSEVWNLYSARDFSSNHDLAWGARFFVDWIKEKANAFKVGAFVVNACSFSAFVVGSEVNEGGKNLMAKAANEIRGLRHTAVSNADFDSWWGSVVAVLQGAVLGAAADGICGESEPEDAGSSDPKRLYMLVENGDWILEETETGWSFSNTIKHRMLTINDDNFMKDGTIKLDEVGRVTPEWPLKDDLFVDNSRLPTSQGFCSIGHCLFFAGGFVATILPEWNLSVDDLFPSNLWCLKFKDSTWVWSICGSMFCHRSNPLIVPHDGKLYIFGGHEVGAHWVEIYSLKSGLWEKREVPNSALLPDLTCPPSSYFFWEDSNKSHKKTRIVLYSVDYKYNRQWLMSYDVKANSWEAVECNFPSVPEACSRKVVWLGCSHYLLIVDFGEMGWTWYIYDLSKKKLVAVVPIDDLDNSGMVSNIFCCPHTSKESLIYVLMEFDERAFEKGSNLPQLVPYARVRLQLKPFSAKIESKSYLRVDPHYQCYIFAAGVEGNKEKTVV</sequence>
<dbReference type="Proteomes" id="UP000289738">
    <property type="component" value="Chromosome B07"/>
</dbReference>
<gene>
    <name evidence="3" type="ORF">Ahy_B07g088701</name>
</gene>
<dbReference type="Gramene" id="arahy.Tifrunner.gnm2.ann2.Ah17g033100.1">
    <property type="protein sequence ID" value="arahy.Tifrunner.gnm2.ann2.Ah17g033100.1-CDS"/>
    <property type="gene ID" value="arahy.Tifrunner.gnm2.ann2.Ah17g033100"/>
</dbReference>
<dbReference type="InterPro" id="IPR015915">
    <property type="entry name" value="Kelch-typ_b-propeller"/>
</dbReference>
<evidence type="ECO:0000313" key="3">
    <source>
        <dbReference type="EMBL" id="RYR00580.1"/>
    </source>
</evidence>
<dbReference type="SUPFAM" id="SSF52218">
    <property type="entry name" value="Flavoproteins"/>
    <property type="match status" value="1"/>
</dbReference>
<dbReference type="EMBL" id="SDMP01000017">
    <property type="protein sequence ID" value="RYR00580.1"/>
    <property type="molecule type" value="Genomic_DNA"/>
</dbReference>
<dbReference type="PROSITE" id="PS50902">
    <property type="entry name" value="FLAVODOXIN_LIKE"/>
    <property type="match status" value="1"/>
</dbReference>
<dbReference type="PANTHER" id="PTHR13930:SF0">
    <property type="entry name" value="S-ADENOSYL-L-METHIONINE-DEPENDENT TRNA 4-DEMETHYLWYOSINE SYNTHASE TYW1-RELATED"/>
    <property type="match status" value="1"/>
</dbReference>
<dbReference type="AlphaFoldDB" id="A0A444YF63"/>
<dbReference type="GO" id="GO:0008033">
    <property type="term" value="P:tRNA processing"/>
    <property type="evidence" value="ECO:0007669"/>
    <property type="project" value="InterPro"/>
</dbReference>
<protein>
    <recommendedName>
        <fullName evidence="2">Flavodoxin-like domain-containing protein</fullName>
    </recommendedName>
</protein>
<dbReference type="InterPro" id="IPR006652">
    <property type="entry name" value="Kelch_1"/>
</dbReference>
<dbReference type="InterPro" id="IPR008254">
    <property type="entry name" value="Flavodoxin/NO_synth"/>
</dbReference>
<dbReference type="GO" id="GO:0051539">
    <property type="term" value="F:4 iron, 4 sulfur cluster binding"/>
    <property type="evidence" value="ECO:0007669"/>
    <property type="project" value="InterPro"/>
</dbReference>
<dbReference type="Gene3D" id="2.120.10.80">
    <property type="entry name" value="Kelch-type beta propeller"/>
    <property type="match status" value="1"/>
</dbReference>
<dbReference type="SMR" id="A0A444YF63"/>
<dbReference type="SUPFAM" id="SSF117281">
    <property type="entry name" value="Kelch motif"/>
    <property type="match status" value="1"/>
</dbReference>
<dbReference type="GO" id="GO:0010181">
    <property type="term" value="F:FMN binding"/>
    <property type="evidence" value="ECO:0007669"/>
    <property type="project" value="InterPro"/>
</dbReference>
<keyword evidence="1" id="KW-1133">Transmembrane helix</keyword>
<proteinExistence type="predicted"/>
<feature type="transmembrane region" description="Helical" evidence="1">
    <location>
        <begin position="15"/>
        <end position="38"/>
    </location>
</feature>